<protein>
    <recommendedName>
        <fullName evidence="5">LPXTG-motif cell wall anchor domain-containing protein</fullName>
    </recommendedName>
</protein>
<keyword evidence="1" id="KW-0812">Transmembrane</keyword>
<evidence type="ECO:0000313" key="3">
    <source>
        <dbReference type="EMBL" id="MFC7617620.1"/>
    </source>
</evidence>
<gene>
    <name evidence="3" type="ORF">ACFQV2_33655</name>
</gene>
<reference evidence="4" key="1">
    <citation type="journal article" date="2019" name="Int. J. Syst. Evol. Microbiol.">
        <title>The Global Catalogue of Microorganisms (GCM) 10K type strain sequencing project: providing services to taxonomists for standard genome sequencing and annotation.</title>
        <authorList>
            <consortium name="The Broad Institute Genomics Platform"/>
            <consortium name="The Broad Institute Genome Sequencing Center for Infectious Disease"/>
            <person name="Wu L."/>
            <person name="Ma J."/>
        </authorList>
    </citation>
    <scope>NUCLEOTIDE SEQUENCE [LARGE SCALE GENOMIC DNA]</scope>
    <source>
        <strain evidence="4">JCM 17695</strain>
    </source>
</reference>
<feature type="chain" id="PRO_5047147463" description="LPXTG-motif cell wall anchor domain-containing protein" evidence="2">
    <location>
        <begin position="30"/>
        <end position="80"/>
    </location>
</feature>
<organism evidence="3 4">
    <name type="scientific">Actinokineospora soli</name>
    <dbReference type="NCBI Taxonomy" id="1048753"/>
    <lineage>
        <taxon>Bacteria</taxon>
        <taxon>Bacillati</taxon>
        <taxon>Actinomycetota</taxon>
        <taxon>Actinomycetes</taxon>
        <taxon>Pseudonocardiales</taxon>
        <taxon>Pseudonocardiaceae</taxon>
        <taxon>Actinokineospora</taxon>
    </lineage>
</organism>
<keyword evidence="1" id="KW-0472">Membrane</keyword>
<feature type="signal peptide" evidence="2">
    <location>
        <begin position="1"/>
        <end position="29"/>
    </location>
</feature>
<keyword evidence="1" id="KW-1133">Transmembrane helix</keyword>
<feature type="transmembrane region" description="Helical" evidence="1">
    <location>
        <begin position="53"/>
        <end position="70"/>
    </location>
</feature>
<keyword evidence="2" id="KW-0732">Signal</keyword>
<accession>A0ABW2TY24</accession>
<evidence type="ECO:0000313" key="4">
    <source>
        <dbReference type="Proteomes" id="UP001596512"/>
    </source>
</evidence>
<keyword evidence="4" id="KW-1185">Reference proteome</keyword>
<proteinExistence type="predicted"/>
<dbReference type="Proteomes" id="UP001596512">
    <property type="component" value="Unassembled WGS sequence"/>
</dbReference>
<evidence type="ECO:0008006" key="5">
    <source>
        <dbReference type="Google" id="ProtNLM"/>
    </source>
</evidence>
<evidence type="ECO:0000256" key="2">
    <source>
        <dbReference type="SAM" id="SignalP"/>
    </source>
</evidence>
<dbReference type="EMBL" id="JBHTEY010000004">
    <property type="protein sequence ID" value="MFC7617620.1"/>
    <property type="molecule type" value="Genomic_DNA"/>
</dbReference>
<comment type="caution">
    <text evidence="3">The sequence shown here is derived from an EMBL/GenBank/DDBJ whole genome shotgun (WGS) entry which is preliminary data.</text>
</comment>
<evidence type="ECO:0000256" key="1">
    <source>
        <dbReference type="SAM" id="Phobius"/>
    </source>
</evidence>
<sequence length="80" mass="8218">MSRLLTGLLVAGALLGVLALGPAATEAVAQTTAPNGPTLNPPSEQDAADSRQKVVIAVTAIVLLGIVVYGNRLRKKKTKK</sequence>
<name>A0ABW2TY24_9PSEU</name>